<gene>
    <name evidence="2" type="ORF">CLNEO_29720</name>
</gene>
<organism evidence="2 3">
    <name type="scientific">Anaerotignum neopropionicum</name>
    <dbReference type="NCBI Taxonomy" id="36847"/>
    <lineage>
        <taxon>Bacteria</taxon>
        <taxon>Bacillati</taxon>
        <taxon>Bacillota</taxon>
        <taxon>Clostridia</taxon>
        <taxon>Lachnospirales</taxon>
        <taxon>Anaerotignaceae</taxon>
        <taxon>Anaerotignum</taxon>
    </lineage>
</organism>
<dbReference type="Proteomes" id="UP000070539">
    <property type="component" value="Unassembled WGS sequence"/>
</dbReference>
<protein>
    <submittedName>
        <fullName evidence="2">Uncharacterized protein</fullName>
    </submittedName>
</protein>
<dbReference type="STRING" id="36847.CLNEO_29720"/>
<evidence type="ECO:0000313" key="3">
    <source>
        <dbReference type="Proteomes" id="UP000070539"/>
    </source>
</evidence>
<reference evidence="2 3" key="1">
    <citation type="submission" date="2016-01" db="EMBL/GenBank/DDBJ databases">
        <title>Genome sequence of Clostridium neopropionicum X4, DSM-3847.</title>
        <authorList>
            <person name="Poehlein A."/>
            <person name="Beck M.H."/>
            <person name="Bengelsdorf F.R."/>
            <person name="Daniel R."/>
            <person name="Duerre P."/>
        </authorList>
    </citation>
    <scope>NUCLEOTIDE SEQUENCE [LARGE SCALE GENOMIC DNA]</scope>
    <source>
        <strain evidence="2 3">DSM-3847</strain>
    </source>
</reference>
<evidence type="ECO:0000256" key="1">
    <source>
        <dbReference type="SAM" id="MobiDB-lite"/>
    </source>
</evidence>
<dbReference type="OrthoDB" id="2081414at2"/>
<keyword evidence="3" id="KW-1185">Reference proteome</keyword>
<sequence length="164" mass="17437">MVLTMLPFSAMAEEADTSIGAREEIVAFAPLAETEKLVPTGTSIEDLELPETLTATVRTAITADSGVSEEPVQDSGNPDEGSMSGNLTVATTGSTIEAEANEQQEPPTMEWEEATVDIPVTWIVEPEYDGNENGDYVFTPVIEGYTVSAAMPEVIVTVAISLRP</sequence>
<comment type="caution">
    <text evidence="2">The sequence shown here is derived from an EMBL/GenBank/DDBJ whole genome shotgun (WGS) entry which is preliminary data.</text>
</comment>
<evidence type="ECO:0000313" key="2">
    <source>
        <dbReference type="EMBL" id="KXL51658.1"/>
    </source>
</evidence>
<name>A0A136WAW4_9FIRM</name>
<dbReference type="AlphaFoldDB" id="A0A136WAW4"/>
<dbReference type="RefSeq" id="WP_066091089.1">
    <property type="nucleotide sequence ID" value="NZ_LRVM01000020.1"/>
</dbReference>
<accession>A0A136WAW4</accession>
<feature type="region of interest" description="Disordered" evidence="1">
    <location>
        <begin position="62"/>
        <end position="88"/>
    </location>
</feature>
<dbReference type="EMBL" id="LRVM01000020">
    <property type="protein sequence ID" value="KXL51658.1"/>
    <property type="molecule type" value="Genomic_DNA"/>
</dbReference>
<proteinExistence type="predicted"/>